<dbReference type="Gene3D" id="2.60.40.2360">
    <property type="entry name" value="Intracellular proteinase inhibitor BsuPI"/>
    <property type="match status" value="1"/>
</dbReference>
<keyword evidence="1" id="KW-0732">Signal</keyword>
<dbReference type="Pfam" id="PF12690">
    <property type="entry name" value="BsuPI"/>
    <property type="match status" value="1"/>
</dbReference>
<dbReference type="InterPro" id="IPR020481">
    <property type="entry name" value="Intracell_prot_inh_BsuPI"/>
</dbReference>
<evidence type="ECO:0000313" key="3">
    <source>
        <dbReference type="EMBL" id="EFW28886.1"/>
    </source>
</evidence>
<accession>E7N4L4</accession>
<evidence type="ECO:0000313" key="4">
    <source>
        <dbReference type="Proteomes" id="UP000004633"/>
    </source>
</evidence>
<feature type="domain" description="Intracellular proteinase inhibitor BsuPI" evidence="2">
    <location>
        <begin position="66"/>
        <end position="144"/>
    </location>
</feature>
<keyword evidence="4" id="KW-1185">Reference proteome</keyword>
<feature type="signal peptide" evidence="1">
    <location>
        <begin position="1"/>
        <end position="24"/>
    </location>
</feature>
<evidence type="ECO:0000259" key="2">
    <source>
        <dbReference type="Pfam" id="PF12690"/>
    </source>
</evidence>
<feature type="chain" id="PRO_5039152479" description="Intracellular proteinase inhibitor BsuPI domain-containing protein" evidence="1">
    <location>
        <begin position="25"/>
        <end position="199"/>
    </location>
</feature>
<evidence type="ECO:0000256" key="1">
    <source>
        <dbReference type="SAM" id="SignalP"/>
    </source>
</evidence>
<organism evidence="3 4">
    <name type="scientific">Selenomonas artemidis F0399</name>
    <dbReference type="NCBI Taxonomy" id="749551"/>
    <lineage>
        <taxon>Bacteria</taxon>
        <taxon>Bacillati</taxon>
        <taxon>Bacillota</taxon>
        <taxon>Negativicutes</taxon>
        <taxon>Selenomonadales</taxon>
        <taxon>Selenomonadaceae</taxon>
        <taxon>Selenomonas</taxon>
    </lineage>
</organism>
<dbReference type="Proteomes" id="UP000004633">
    <property type="component" value="Unassembled WGS sequence"/>
</dbReference>
<reference evidence="3 4" key="1">
    <citation type="submission" date="2010-08" db="EMBL/GenBank/DDBJ databases">
        <authorList>
            <person name="Weinstock G."/>
            <person name="Sodergren E."/>
            <person name="Clifton S."/>
            <person name="Fulton L."/>
            <person name="Fulton B."/>
            <person name="Courtney L."/>
            <person name="Fronick C."/>
            <person name="Harrison M."/>
            <person name="Strong C."/>
            <person name="Farmer C."/>
            <person name="Delahaunty K."/>
            <person name="Markovic C."/>
            <person name="Hall O."/>
            <person name="Minx P."/>
            <person name="Tomlinson C."/>
            <person name="Mitreva M."/>
            <person name="Hou S."/>
            <person name="Chen J."/>
            <person name="Wollam A."/>
            <person name="Pepin K.H."/>
            <person name="Johnson M."/>
            <person name="Bhonagiri V."/>
            <person name="Zhang X."/>
            <person name="Suruliraj S."/>
            <person name="Warren W."/>
            <person name="Chinwalla A."/>
            <person name="Mardis E.R."/>
            <person name="Wilson R.K."/>
        </authorList>
    </citation>
    <scope>NUCLEOTIDE SEQUENCE [LARGE SCALE GENOMIC DNA]</scope>
    <source>
        <strain evidence="3 4">F0399</strain>
    </source>
</reference>
<gene>
    <name evidence="3" type="ORF">HMPREF9555_01958</name>
</gene>
<protein>
    <recommendedName>
        <fullName evidence="2">Intracellular proteinase inhibitor BsuPI domain-containing protein</fullName>
    </recommendedName>
</protein>
<dbReference type="STRING" id="749551.HMPREF9555_01958"/>
<sequence length="199" mass="21453">MKITKKRFGIALIASLITIPSTFAVHPAEAGIGGGIGITFPAGHHGGARLQRTSYAGVRVHDVSEELTVEEKGGRLLLKLKVHNEGESLYMVEHPTGQDYDFALLDAKGKEIWRWSNTMAFTQAFQTFAIEPGASQEFTVEIDRKTYQELRDKAVLAVAGLTDTGIYVSAEVPDTVSGGTRGASITGGIIFGSGAWSRW</sequence>
<dbReference type="InterPro" id="IPR038144">
    <property type="entry name" value="IPI"/>
</dbReference>
<dbReference type="HOGENOM" id="CLU_1401082_0_0_9"/>
<name>E7N4L4_9FIRM</name>
<dbReference type="EMBL" id="AECV01000054">
    <property type="protein sequence ID" value="EFW28886.1"/>
    <property type="molecule type" value="Genomic_DNA"/>
</dbReference>
<dbReference type="AlphaFoldDB" id="E7N4L4"/>
<dbReference type="RefSeq" id="WP_009350606.1">
    <property type="nucleotide sequence ID" value="NZ_GL638155.1"/>
</dbReference>
<proteinExistence type="predicted"/>
<comment type="caution">
    <text evidence="3">The sequence shown here is derived from an EMBL/GenBank/DDBJ whole genome shotgun (WGS) entry which is preliminary data.</text>
</comment>